<feature type="compositionally biased region" description="Low complexity" evidence="2">
    <location>
        <begin position="572"/>
        <end position="583"/>
    </location>
</feature>
<dbReference type="Gene3D" id="2.30.29.30">
    <property type="entry name" value="Pleckstrin-homology domain (PH domain)/Phosphotyrosine-binding domain (PTB)"/>
    <property type="match status" value="2"/>
</dbReference>
<dbReference type="InterPro" id="IPR011993">
    <property type="entry name" value="PH-like_dom_sf"/>
</dbReference>
<dbReference type="InterPro" id="IPR051133">
    <property type="entry name" value="Adapter_Engulfment-Domain"/>
</dbReference>
<feature type="region of interest" description="Disordered" evidence="2">
    <location>
        <begin position="747"/>
        <end position="771"/>
    </location>
</feature>
<feature type="domain" description="PID" evidence="3">
    <location>
        <begin position="8"/>
        <end position="95"/>
    </location>
</feature>
<feature type="compositionally biased region" description="Pro residues" evidence="2">
    <location>
        <begin position="243"/>
        <end position="256"/>
    </location>
</feature>
<dbReference type="InterPro" id="IPR006020">
    <property type="entry name" value="PTB/PI_dom"/>
</dbReference>
<evidence type="ECO:0000313" key="5">
    <source>
        <dbReference type="Proteomes" id="UP000094527"/>
    </source>
</evidence>
<keyword evidence="1" id="KW-0175">Coiled coil</keyword>
<organism evidence="4 5">
    <name type="scientific">Orchesella cincta</name>
    <name type="common">Springtail</name>
    <name type="synonym">Podura cincta</name>
    <dbReference type="NCBI Taxonomy" id="48709"/>
    <lineage>
        <taxon>Eukaryota</taxon>
        <taxon>Metazoa</taxon>
        <taxon>Ecdysozoa</taxon>
        <taxon>Arthropoda</taxon>
        <taxon>Hexapoda</taxon>
        <taxon>Collembola</taxon>
        <taxon>Entomobryomorpha</taxon>
        <taxon>Entomobryoidea</taxon>
        <taxon>Orchesellidae</taxon>
        <taxon>Orchesellinae</taxon>
        <taxon>Orchesella</taxon>
    </lineage>
</organism>
<feature type="region of interest" description="Disordered" evidence="2">
    <location>
        <begin position="216"/>
        <end position="289"/>
    </location>
</feature>
<feature type="compositionally biased region" description="Polar residues" evidence="2">
    <location>
        <begin position="160"/>
        <end position="177"/>
    </location>
</feature>
<feature type="compositionally biased region" description="Acidic residues" evidence="2">
    <location>
        <begin position="218"/>
        <end position="227"/>
    </location>
</feature>
<protein>
    <submittedName>
        <fullName evidence="4">Dystrophin-like protein 1</fullName>
    </submittedName>
</protein>
<feature type="region of interest" description="Disordered" evidence="2">
    <location>
        <begin position="98"/>
        <end position="181"/>
    </location>
</feature>
<accession>A0A1D2MXU9</accession>
<comment type="caution">
    <text evidence="4">The sequence shown here is derived from an EMBL/GenBank/DDBJ whole genome shotgun (WGS) entry which is preliminary data.</text>
</comment>
<name>A0A1D2MXU9_ORCCI</name>
<dbReference type="PANTHER" id="PTHR11232:SF17">
    <property type="entry name" value="CAPON-LIKE PROTEIN"/>
    <property type="match status" value="1"/>
</dbReference>
<feature type="region of interest" description="Disordered" evidence="2">
    <location>
        <begin position="605"/>
        <end position="635"/>
    </location>
</feature>
<evidence type="ECO:0000259" key="3">
    <source>
        <dbReference type="Pfam" id="PF00640"/>
    </source>
</evidence>
<dbReference type="OrthoDB" id="10030336at2759"/>
<reference evidence="4 5" key="1">
    <citation type="journal article" date="2016" name="Genome Biol. Evol.">
        <title>Gene Family Evolution Reflects Adaptation to Soil Environmental Stressors in the Genome of the Collembolan Orchesella cincta.</title>
        <authorList>
            <person name="Faddeeva-Vakhrusheva A."/>
            <person name="Derks M.F."/>
            <person name="Anvar S.Y."/>
            <person name="Agamennone V."/>
            <person name="Suring W."/>
            <person name="Smit S."/>
            <person name="van Straalen N.M."/>
            <person name="Roelofs D."/>
        </authorList>
    </citation>
    <scope>NUCLEOTIDE SEQUENCE [LARGE SCALE GENOMIC DNA]</scope>
    <source>
        <tissue evidence="4">Mixed pool</tissue>
    </source>
</reference>
<dbReference type="SUPFAM" id="SSF50729">
    <property type="entry name" value="PH domain-like"/>
    <property type="match status" value="1"/>
</dbReference>
<dbReference type="Pfam" id="PF00640">
    <property type="entry name" value="PID"/>
    <property type="match status" value="1"/>
</dbReference>
<dbReference type="Proteomes" id="UP000094527">
    <property type="component" value="Unassembled WGS sequence"/>
</dbReference>
<evidence type="ECO:0000256" key="1">
    <source>
        <dbReference type="SAM" id="Coils"/>
    </source>
</evidence>
<feature type="coiled-coil region" evidence="1">
    <location>
        <begin position="363"/>
        <end position="400"/>
    </location>
</feature>
<dbReference type="EMBL" id="LJIJ01000399">
    <property type="protein sequence ID" value="ODM97873.1"/>
    <property type="molecule type" value="Genomic_DNA"/>
</dbReference>
<proteinExistence type="predicted"/>
<feature type="compositionally biased region" description="Low complexity" evidence="2">
    <location>
        <begin position="117"/>
        <end position="126"/>
    </location>
</feature>
<feature type="region of interest" description="Disordered" evidence="2">
    <location>
        <begin position="572"/>
        <end position="593"/>
    </location>
</feature>
<dbReference type="AlphaFoldDB" id="A0A1D2MXU9"/>
<gene>
    <name evidence="4" type="ORF">Ocin01_08807</name>
</gene>
<evidence type="ECO:0000313" key="4">
    <source>
        <dbReference type="EMBL" id="ODM97873.1"/>
    </source>
</evidence>
<dbReference type="PANTHER" id="PTHR11232">
    <property type="entry name" value="PHOSPHOTYROSINE INTERACTION DOMAIN-CONTAINING FAMILY MEMBER"/>
    <property type="match status" value="1"/>
</dbReference>
<evidence type="ECO:0000256" key="2">
    <source>
        <dbReference type="SAM" id="MobiDB-lite"/>
    </source>
</evidence>
<feature type="region of interest" description="Disordered" evidence="2">
    <location>
        <begin position="472"/>
        <end position="494"/>
    </location>
</feature>
<dbReference type="GO" id="GO:0050998">
    <property type="term" value="F:nitric-oxide synthase binding"/>
    <property type="evidence" value="ECO:0007669"/>
    <property type="project" value="TreeGrafter"/>
</dbReference>
<feature type="compositionally biased region" description="Low complexity" evidence="2">
    <location>
        <begin position="261"/>
        <end position="289"/>
    </location>
</feature>
<sequence>MMVEFKSKGVKKKKVTLTVSTDGMKTTLRKKNRKRKKRSNSYVDVDGPNSMVVESHPIYRIFYVSHDSQDVKIFSYIARETSSNVFHCCVFKAANKVRGGGERPSGGCATPPPQAPSSPMLRSGRSSSDKCRTPKKLSFREPEVISHSTSSINKLIAEPTISSGQAEKRNTGSSTHKSSMRERVIVEDIEDLENQAMRIVRTVGQAFEVCHKLVGTAGEDDEPEEARESDTNVSSIVESKPPEIAPPPPIDPPPVIPEQQSNVSGSSSSLPEKAGSSSSSTPPILSSGLNKINEIEREITVTQKPHKPQNLDLSKRDNDLMNLQTPTSSGVPTPTQTHSFFKDLNTLHSNMPVLSPKVRVEGNKENLAQVHEAQLLKEQLEQQTQNTRAALAQIQLLRDQLAAESAARIEAQARTHQLLIHNKELLDHLQTLVRTIQELESGGVLKQDRGSNNSIAAATGVTLPQVYATQMHHHPHHMHQRSGSPSSTPPPATIPISFQEIESLRRQNGALLETLIYENNARPSTSTMGYYPAMPHPHTRYYPQPFYPQLPPSLLYSSPYANASASLIMSNSTQSQSSSTSSSRGMLTGEPGTSSEMLATIFTSGGQPVLPAGRDNPFIRPLDSENKSLLAPPPVIPKLGQIGRNASADYDGSGFEESNLRRNVLGRSVSEKIGHRSELMSQLTPRSKIERWFSFVVPASIEQDTLEDGEYNLDKRNVWLSRRTLTSNRESGFVSETNELEINSKKISRRRKSSGKQALVRRSSSNNNNRHIVHTTTRLSSTSSWLRRVLRMKRNARGMDYFNAHARSSSTTKNTNNAQSISPTLGRVNSFKSRVSSL</sequence>
<feature type="compositionally biased region" description="Basic and acidic residues" evidence="2">
    <location>
        <begin position="127"/>
        <end position="144"/>
    </location>
</feature>
<dbReference type="STRING" id="48709.A0A1D2MXU9"/>
<feature type="compositionally biased region" description="Low complexity" evidence="2">
    <location>
        <begin position="761"/>
        <end position="771"/>
    </location>
</feature>
<keyword evidence="5" id="KW-1185">Reference proteome</keyword>